<dbReference type="InterPro" id="IPR045247">
    <property type="entry name" value="Oye-like"/>
</dbReference>
<dbReference type="InterPro" id="IPR013785">
    <property type="entry name" value="Aldolase_TIM"/>
</dbReference>
<dbReference type="RefSeq" id="WP_378959930.1">
    <property type="nucleotide sequence ID" value="NZ_JBHRXC010000001.1"/>
</dbReference>
<comment type="caution">
    <text evidence="2">The sequence shown here is derived from an EMBL/GenBank/DDBJ whole genome shotgun (WGS) entry which is preliminary data.</text>
</comment>
<dbReference type="CDD" id="cd02933">
    <property type="entry name" value="OYE_like_FMN"/>
    <property type="match status" value="1"/>
</dbReference>
<name>A0ABV8NJM1_9SPHI</name>
<dbReference type="PANTHER" id="PTHR22893">
    <property type="entry name" value="NADH OXIDOREDUCTASE-RELATED"/>
    <property type="match status" value="1"/>
</dbReference>
<reference evidence="3" key="1">
    <citation type="journal article" date="2019" name="Int. J. Syst. Evol. Microbiol.">
        <title>The Global Catalogue of Microorganisms (GCM) 10K type strain sequencing project: providing services to taxonomists for standard genome sequencing and annotation.</title>
        <authorList>
            <consortium name="The Broad Institute Genomics Platform"/>
            <consortium name="The Broad Institute Genome Sequencing Center for Infectious Disease"/>
            <person name="Wu L."/>
            <person name="Ma J."/>
        </authorList>
    </citation>
    <scope>NUCLEOTIDE SEQUENCE [LARGE SCALE GENOMIC DNA]</scope>
    <source>
        <strain evidence="3">CCM 8689</strain>
    </source>
</reference>
<sequence>MKNLKSLFRPYLLGNLELANKIVMAPMTRARACNEELVPTDEHLVYYAQRSSAGLIISESVPVSKNGIGAVHIPGIYTQIQVDQWKKVTAAVHSKKGHIFVQLVHCGSVSNRSLLSGKRPCGPSAVNPMEQVHTLKGAKNTVIPKAFSKKEIKSLVAEFKHAAISAMEADFDGIELHAQLYTLIPQFLSPLTNLRHDEYGGNIPNRARVLFEILEAVSEVWRYDRIGIKFAPAAFNKGLINPGTETLDTFKYLLKELSKKGLAYIHLVGPARSLLGTALESIENGYFEYFRNLYKGTLIANKAFGVDSAEEILVSKNADLVSFGVPFIANPDLVDRFRNGWELSTAESSSYYSLGTRGYTDYPNYLSGFDS</sequence>
<keyword evidence="3" id="KW-1185">Reference proteome</keyword>
<gene>
    <name evidence="2" type="ORF">ACFOUY_07795</name>
</gene>
<dbReference type="Proteomes" id="UP001595792">
    <property type="component" value="Unassembled WGS sequence"/>
</dbReference>
<evidence type="ECO:0000313" key="2">
    <source>
        <dbReference type="EMBL" id="MFC4196596.1"/>
    </source>
</evidence>
<evidence type="ECO:0000313" key="3">
    <source>
        <dbReference type="Proteomes" id="UP001595792"/>
    </source>
</evidence>
<evidence type="ECO:0000259" key="1">
    <source>
        <dbReference type="Pfam" id="PF00724"/>
    </source>
</evidence>
<feature type="domain" description="NADH:flavin oxidoreductase/NADH oxidase N-terminal" evidence="1">
    <location>
        <begin position="6"/>
        <end position="341"/>
    </location>
</feature>
<dbReference type="EMBL" id="JBHSBY010000035">
    <property type="protein sequence ID" value="MFC4196596.1"/>
    <property type="molecule type" value="Genomic_DNA"/>
</dbReference>
<dbReference type="PANTHER" id="PTHR22893:SF91">
    <property type="entry name" value="NADPH DEHYDROGENASE 2-RELATED"/>
    <property type="match status" value="1"/>
</dbReference>
<protein>
    <submittedName>
        <fullName evidence="2">Alkene reductase</fullName>
    </submittedName>
</protein>
<dbReference type="Pfam" id="PF00724">
    <property type="entry name" value="Oxidored_FMN"/>
    <property type="match status" value="1"/>
</dbReference>
<organism evidence="2 3">
    <name type="scientific">Pedobacter jamesrossensis</name>
    <dbReference type="NCBI Taxonomy" id="1908238"/>
    <lineage>
        <taxon>Bacteria</taxon>
        <taxon>Pseudomonadati</taxon>
        <taxon>Bacteroidota</taxon>
        <taxon>Sphingobacteriia</taxon>
        <taxon>Sphingobacteriales</taxon>
        <taxon>Sphingobacteriaceae</taxon>
        <taxon>Pedobacter</taxon>
    </lineage>
</organism>
<proteinExistence type="predicted"/>
<accession>A0ABV8NJM1</accession>
<dbReference type="InterPro" id="IPR001155">
    <property type="entry name" value="OxRdtase_FMN_N"/>
</dbReference>
<dbReference type="Gene3D" id="3.20.20.70">
    <property type="entry name" value="Aldolase class I"/>
    <property type="match status" value="1"/>
</dbReference>
<dbReference type="SUPFAM" id="SSF51395">
    <property type="entry name" value="FMN-linked oxidoreductases"/>
    <property type="match status" value="1"/>
</dbReference>